<reference evidence="1" key="1">
    <citation type="thesis" date="2020" institute="ProQuest LLC" country="789 East Eisenhower Parkway, Ann Arbor, MI, USA">
        <title>Comparative Genomics and Chromosome Evolution.</title>
        <authorList>
            <person name="Mudd A.B."/>
        </authorList>
    </citation>
    <scope>NUCLEOTIDE SEQUENCE</scope>
    <source>
        <strain evidence="1">237g6f4</strain>
        <tissue evidence="1">Blood</tissue>
    </source>
</reference>
<dbReference type="Proteomes" id="UP000824782">
    <property type="component" value="Unassembled WGS sequence"/>
</dbReference>
<accession>A0AAV6Z7Z6</accession>
<organism evidence="1 2">
    <name type="scientific">Engystomops pustulosus</name>
    <name type="common">Tungara frog</name>
    <name type="synonym">Physalaemus pustulosus</name>
    <dbReference type="NCBI Taxonomy" id="76066"/>
    <lineage>
        <taxon>Eukaryota</taxon>
        <taxon>Metazoa</taxon>
        <taxon>Chordata</taxon>
        <taxon>Craniata</taxon>
        <taxon>Vertebrata</taxon>
        <taxon>Euteleostomi</taxon>
        <taxon>Amphibia</taxon>
        <taxon>Batrachia</taxon>
        <taxon>Anura</taxon>
        <taxon>Neobatrachia</taxon>
        <taxon>Hyloidea</taxon>
        <taxon>Leptodactylidae</taxon>
        <taxon>Leiuperinae</taxon>
        <taxon>Engystomops</taxon>
    </lineage>
</organism>
<keyword evidence="2" id="KW-1185">Reference proteome</keyword>
<comment type="caution">
    <text evidence="1">The sequence shown here is derived from an EMBL/GenBank/DDBJ whole genome shotgun (WGS) entry which is preliminary data.</text>
</comment>
<protein>
    <submittedName>
        <fullName evidence="1">Uncharacterized protein</fullName>
    </submittedName>
</protein>
<dbReference type="AlphaFoldDB" id="A0AAV6Z7Z6"/>
<evidence type="ECO:0000313" key="2">
    <source>
        <dbReference type="Proteomes" id="UP000824782"/>
    </source>
</evidence>
<gene>
    <name evidence="1" type="ORF">GDO81_021157</name>
</gene>
<dbReference type="EMBL" id="WNYA01001717">
    <property type="protein sequence ID" value="KAG8545272.1"/>
    <property type="molecule type" value="Genomic_DNA"/>
</dbReference>
<name>A0AAV6Z7Z6_ENGPU</name>
<evidence type="ECO:0000313" key="1">
    <source>
        <dbReference type="EMBL" id="KAG8545272.1"/>
    </source>
</evidence>
<proteinExistence type="predicted"/>
<sequence>MGSVSLSCPSGVPVNEGFILGLCLSGLWLGEGLCLCGVGAILDMPLRLFSPSAPSDPVSLRGEIAPSSLPFSGGGLRSRDSGIAGEFPLLCVSEGEL</sequence>